<protein>
    <submittedName>
        <fullName evidence="2">Uncharacterized protein</fullName>
    </submittedName>
</protein>
<name>A0ABP6YQB8_9ACTN</name>
<organism evidence="2 3">
    <name type="scientific">Nonomuraea rosea</name>
    <dbReference type="NCBI Taxonomy" id="638574"/>
    <lineage>
        <taxon>Bacteria</taxon>
        <taxon>Bacillati</taxon>
        <taxon>Actinomycetota</taxon>
        <taxon>Actinomycetes</taxon>
        <taxon>Streptosporangiales</taxon>
        <taxon>Streptosporangiaceae</taxon>
        <taxon>Nonomuraea</taxon>
    </lineage>
</organism>
<feature type="region of interest" description="Disordered" evidence="1">
    <location>
        <begin position="36"/>
        <end position="62"/>
    </location>
</feature>
<comment type="caution">
    <text evidence="2">The sequence shown here is derived from an EMBL/GenBank/DDBJ whole genome shotgun (WGS) entry which is preliminary data.</text>
</comment>
<keyword evidence="3" id="KW-1185">Reference proteome</keyword>
<evidence type="ECO:0000256" key="1">
    <source>
        <dbReference type="SAM" id="MobiDB-lite"/>
    </source>
</evidence>
<proteinExistence type="predicted"/>
<evidence type="ECO:0000313" key="3">
    <source>
        <dbReference type="Proteomes" id="UP001500630"/>
    </source>
</evidence>
<dbReference type="EMBL" id="BAABDQ010000022">
    <property type="protein sequence ID" value="GAA3585336.1"/>
    <property type="molecule type" value="Genomic_DNA"/>
</dbReference>
<gene>
    <name evidence="2" type="ORF">GCM10022419_079090</name>
</gene>
<evidence type="ECO:0000313" key="2">
    <source>
        <dbReference type="EMBL" id="GAA3585336.1"/>
    </source>
</evidence>
<reference evidence="3" key="1">
    <citation type="journal article" date="2019" name="Int. J. Syst. Evol. Microbiol.">
        <title>The Global Catalogue of Microorganisms (GCM) 10K type strain sequencing project: providing services to taxonomists for standard genome sequencing and annotation.</title>
        <authorList>
            <consortium name="The Broad Institute Genomics Platform"/>
            <consortium name="The Broad Institute Genome Sequencing Center for Infectious Disease"/>
            <person name="Wu L."/>
            <person name="Ma J."/>
        </authorList>
    </citation>
    <scope>NUCLEOTIDE SEQUENCE [LARGE SCALE GENOMIC DNA]</scope>
    <source>
        <strain evidence="3">JCM 17326</strain>
    </source>
</reference>
<sequence>MFLLCVAALVVTQQADISTALATVIAGGGPGSIGLPAGTVPVVPPGGTGPGGGKETDDSTWT</sequence>
<accession>A0ABP6YQB8</accession>
<dbReference type="Proteomes" id="UP001500630">
    <property type="component" value="Unassembled WGS sequence"/>
</dbReference>